<name>A0A1F5N517_9BACT</name>
<evidence type="ECO:0000313" key="2">
    <source>
        <dbReference type="Proteomes" id="UP000177057"/>
    </source>
</evidence>
<proteinExistence type="predicted"/>
<sequence>MKKTPEICIAVDKSPFSKKEDSDTASGTINKFLQLDSQSGRLESGTKLDNMVTIIDFQQSNRISVTTEAHKSRYKPVELAPNLDTNFIPKWDTLMEMGRLVDDINAGLAEGKSIVDAVGKSAQELEMNIRSYNSEIIKSKAVLPHLNRFAQVESVTRIVGNNGRLFVDAISAKERKGAVLEASRVIEDSLIAAENNSFAVLMSPDGWHGFTDKNGREVSPHLNTQVLVFWKDPNGRLKGLTFHIDLEYDKAREVMLSLGVSQEALEGKTEKDRLVNMVKNPALLSLPQAYSNVFEYVLDKILAARGNRDFRLLQQDGSVEIRPVADVRRDIARFDQLLLGSRKEEEHIAGLINYNLSKASNIQDRSIQQQIIYKIEKTILFLTRVYLKESGKLPVLQQDDNFALERAYLKTRAGCPPGGTFSLRGISLGSSILSESTTSFPGGITGEYHVGTCGNCGSSNVLVGDCGICTGCEKDMAA</sequence>
<dbReference type="EMBL" id="MFDV01000007">
    <property type="protein sequence ID" value="OGE72530.1"/>
    <property type="molecule type" value="Genomic_DNA"/>
</dbReference>
<comment type="caution">
    <text evidence="1">The sequence shown here is derived from an EMBL/GenBank/DDBJ whole genome shotgun (WGS) entry which is preliminary data.</text>
</comment>
<protein>
    <submittedName>
        <fullName evidence="1">Uncharacterized protein</fullName>
    </submittedName>
</protein>
<dbReference type="Proteomes" id="UP000177057">
    <property type="component" value="Unassembled WGS sequence"/>
</dbReference>
<evidence type="ECO:0000313" key="1">
    <source>
        <dbReference type="EMBL" id="OGE72530.1"/>
    </source>
</evidence>
<accession>A0A1F5N517</accession>
<gene>
    <name evidence="1" type="ORF">A3H40_00310</name>
</gene>
<dbReference type="AlphaFoldDB" id="A0A1F5N517"/>
<reference evidence="1 2" key="1">
    <citation type="journal article" date="2016" name="Nat. Commun.">
        <title>Thousands of microbial genomes shed light on interconnected biogeochemical processes in an aquifer system.</title>
        <authorList>
            <person name="Anantharaman K."/>
            <person name="Brown C.T."/>
            <person name="Hug L.A."/>
            <person name="Sharon I."/>
            <person name="Castelle C.J."/>
            <person name="Probst A.J."/>
            <person name="Thomas B.C."/>
            <person name="Singh A."/>
            <person name="Wilkins M.J."/>
            <person name="Karaoz U."/>
            <person name="Brodie E.L."/>
            <person name="Williams K.H."/>
            <person name="Hubbard S.S."/>
            <person name="Banfield J.F."/>
        </authorList>
    </citation>
    <scope>NUCLEOTIDE SEQUENCE [LARGE SCALE GENOMIC DNA]</scope>
</reference>
<dbReference type="STRING" id="1797794.A3H40_00310"/>
<organism evidence="1 2">
    <name type="scientific">Candidatus Daviesbacteria bacterium RIFCSPLOWO2_02_FULL_38_15</name>
    <dbReference type="NCBI Taxonomy" id="1797794"/>
    <lineage>
        <taxon>Bacteria</taxon>
        <taxon>Candidatus Daviesiibacteriota</taxon>
    </lineage>
</organism>